<feature type="transmembrane region" description="Helical" evidence="3">
    <location>
        <begin position="957"/>
        <end position="979"/>
    </location>
</feature>
<evidence type="ECO:0000313" key="6">
    <source>
        <dbReference type="Proteomes" id="UP000039865"/>
    </source>
</evidence>
<gene>
    <name evidence="5" type="primary">Contig11857.g12685</name>
    <name evidence="5" type="ORF">STYLEM_20777</name>
</gene>
<evidence type="ECO:0000313" key="5">
    <source>
        <dbReference type="EMBL" id="CDW91619.1"/>
    </source>
</evidence>
<keyword evidence="3" id="KW-0472">Membrane</keyword>
<feature type="coiled-coil region" evidence="1">
    <location>
        <begin position="1679"/>
        <end position="1736"/>
    </location>
</feature>
<feature type="compositionally biased region" description="Polar residues" evidence="2">
    <location>
        <begin position="706"/>
        <end position="733"/>
    </location>
</feature>
<keyword evidence="1" id="KW-0175">Coiled coil</keyword>
<proteinExistence type="predicted"/>
<feature type="region of interest" description="Disordered" evidence="2">
    <location>
        <begin position="1"/>
        <end position="28"/>
    </location>
</feature>
<feature type="transmembrane region" description="Helical" evidence="3">
    <location>
        <begin position="316"/>
        <end position="336"/>
    </location>
</feature>
<dbReference type="GO" id="GO:0042391">
    <property type="term" value="P:regulation of membrane potential"/>
    <property type="evidence" value="ECO:0007669"/>
    <property type="project" value="TreeGrafter"/>
</dbReference>
<protein>
    <recommendedName>
        <fullName evidence="4">Cyclic nucleotide-binding domain-containing protein</fullName>
    </recommendedName>
</protein>
<name>A0A078BB44_STYLE</name>
<evidence type="ECO:0000256" key="3">
    <source>
        <dbReference type="SAM" id="Phobius"/>
    </source>
</evidence>
<dbReference type="PROSITE" id="PS50042">
    <property type="entry name" value="CNMP_BINDING_3"/>
    <property type="match status" value="1"/>
</dbReference>
<evidence type="ECO:0000259" key="4">
    <source>
        <dbReference type="PROSITE" id="PS50042"/>
    </source>
</evidence>
<dbReference type="SUPFAM" id="SSF51206">
    <property type="entry name" value="cAMP-binding domain-like"/>
    <property type="match status" value="2"/>
</dbReference>
<evidence type="ECO:0000256" key="1">
    <source>
        <dbReference type="SAM" id="Coils"/>
    </source>
</evidence>
<accession>A0A078BB44</accession>
<feature type="compositionally biased region" description="Basic and acidic residues" evidence="2">
    <location>
        <begin position="1"/>
        <end position="10"/>
    </location>
</feature>
<feature type="transmembrane region" description="Helical" evidence="3">
    <location>
        <begin position="1000"/>
        <end position="1024"/>
    </location>
</feature>
<dbReference type="SUPFAM" id="SSF81324">
    <property type="entry name" value="Voltage-gated potassium channels"/>
    <property type="match status" value="2"/>
</dbReference>
<dbReference type="Gene3D" id="2.60.120.10">
    <property type="entry name" value="Jelly Rolls"/>
    <property type="match status" value="2"/>
</dbReference>
<dbReference type="PANTHER" id="PTHR10217">
    <property type="entry name" value="VOLTAGE AND LIGAND GATED POTASSIUM CHANNEL"/>
    <property type="match status" value="1"/>
</dbReference>
<dbReference type="InterPro" id="IPR000595">
    <property type="entry name" value="cNMP-bd_dom"/>
</dbReference>
<dbReference type="InterPro" id="IPR018490">
    <property type="entry name" value="cNMP-bd_dom_sf"/>
</dbReference>
<dbReference type="InParanoid" id="A0A078BB44"/>
<dbReference type="PANTHER" id="PTHR10217:SF435">
    <property type="entry name" value="POTASSIUM VOLTAGE-GATED CHANNEL PROTEIN EAG"/>
    <property type="match status" value="1"/>
</dbReference>
<dbReference type="GO" id="GO:0005886">
    <property type="term" value="C:plasma membrane"/>
    <property type="evidence" value="ECO:0007669"/>
    <property type="project" value="TreeGrafter"/>
</dbReference>
<feature type="region of interest" description="Disordered" evidence="2">
    <location>
        <begin position="691"/>
        <end position="733"/>
    </location>
</feature>
<dbReference type="Gene3D" id="1.10.287.70">
    <property type="match status" value="1"/>
</dbReference>
<keyword evidence="6" id="KW-1185">Reference proteome</keyword>
<dbReference type="OMA" id="EFTGICT"/>
<organism evidence="5 6">
    <name type="scientific">Stylonychia lemnae</name>
    <name type="common">Ciliate</name>
    <dbReference type="NCBI Taxonomy" id="5949"/>
    <lineage>
        <taxon>Eukaryota</taxon>
        <taxon>Sar</taxon>
        <taxon>Alveolata</taxon>
        <taxon>Ciliophora</taxon>
        <taxon>Intramacronucleata</taxon>
        <taxon>Spirotrichea</taxon>
        <taxon>Stichotrichia</taxon>
        <taxon>Sporadotrichida</taxon>
        <taxon>Oxytrichidae</taxon>
        <taxon>Stylonychinae</taxon>
        <taxon>Stylonychia</taxon>
    </lineage>
</organism>
<feature type="transmembrane region" description="Helical" evidence="3">
    <location>
        <begin position="1057"/>
        <end position="1075"/>
    </location>
</feature>
<dbReference type="Proteomes" id="UP000039865">
    <property type="component" value="Unassembled WGS sequence"/>
</dbReference>
<dbReference type="GO" id="GO:0005249">
    <property type="term" value="F:voltage-gated potassium channel activity"/>
    <property type="evidence" value="ECO:0007669"/>
    <property type="project" value="TreeGrafter"/>
</dbReference>
<dbReference type="InterPro" id="IPR050818">
    <property type="entry name" value="KCNH_animal-type"/>
</dbReference>
<reference evidence="5 6" key="1">
    <citation type="submission" date="2014-06" db="EMBL/GenBank/DDBJ databases">
        <authorList>
            <person name="Swart Estienne"/>
        </authorList>
    </citation>
    <scope>NUCLEOTIDE SEQUENCE [LARGE SCALE GENOMIC DNA]</scope>
    <source>
        <strain evidence="5 6">130c</strain>
    </source>
</reference>
<feature type="transmembrane region" description="Helical" evidence="3">
    <location>
        <begin position="926"/>
        <end position="945"/>
    </location>
</feature>
<dbReference type="EMBL" id="CCKQ01019604">
    <property type="protein sequence ID" value="CDW91619.1"/>
    <property type="molecule type" value="Genomic_DNA"/>
</dbReference>
<keyword evidence="3" id="KW-0812">Transmembrane</keyword>
<feature type="transmembrane region" description="Helical" evidence="3">
    <location>
        <begin position="187"/>
        <end position="207"/>
    </location>
</feature>
<feature type="domain" description="Cyclic nucleotide-binding" evidence="4">
    <location>
        <begin position="1206"/>
        <end position="1320"/>
    </location>
</feature>
<sequence length="2350" mass="274803">MRQQNSKRDGLVISDGPQSARQQDQQKYDKVKTINTNENYSITQNEATFVDFLQNDRQVQNNLDTSLHINDAQNRGYINNQTTNITQNYTIEYTSQNLYTNQEGLVNAQANDKSKSFCCKKKKISPLGDYEGVGFDQLTSEMPTTYESFDRASKNWEKVRKSLRKIVMLGISYVIHPDNNYKFPFDLCVDIAYIVSFFLTPFVVAFHAEPLIYTRWFEFIIDIILIINLVMNFFTGYRSDGQVILKPKAILSRYLKTDFIFDVIATIPGFVTVESYKYIYYVKIVRFTQIDRLFAQINNVLVGYGDYSAFNKWEKLYLIFLEFTGICTFSIITGNITSLQSMRQIADIIQEKTLDKYYDKFFYFFNDIQQQNYAPQTFIRKILVNLDCQIFEPNVEILKGGHEVNKLYFVYKGAVLLQRIQTLQVLVKPVSAIDYAIEKGMQQMNQRESIESENHRQNRLFKKIAVGNLKRGQKYIDCIAILPEGSFFGDYQILFNINSNYTFTSMSQMETWCMTISSSKFLQKCEEFPHFHSFLQQRALLRRNHFKQMELKLEQQNDSKLTNDTQMETQNLGDNLSARQKFEEDSDKEQIMKVSENNHLMQHSLVELNSIERPHYKLDQQKIHLNFTLPMLRMYVSSVENMSLSSGKYLKNRLNRFREFFKLSESVTIGTELSEVKNEYKMHEMAKKKPVVKKQIKAPQKIVKQSTGAVTNKTRQSQDWGTSNPGIISNGSDIKTMNNRSSLPNHQIDAVIDNSNQGLHTQKGSADLMSVDDSSQMHNSQNQLISHNQVVPTQLKNDDQDSNFYRIMIGRMSENDPSIMQSTRIEALNKTIPHLNSFKCLEGTPLENIDIDFMASKISINLEKQQRANRNWARVRTLLSMNREAGMNTGEKKQDKYVIMPDSLAKMVFDIAFEIKPLENLRWLEFAMDWCIMLKIISIFFTAQFSDADIITQHRQIAWTYLTGYFIFDILSCFPGIVTTEKVHWAYYFKVLRFIRFQRLIEQIQTLIYLSLLFHVLACIWILIGHTDGGWRSMIANENDSEIGYGDNFAYNSREKLYMIFLEFTGICTFSLITGQITNLKEIKQISEIIEQKVIYQSQMIITKSDEIENYLCEIDVQIPNKDMKSDVYDNAINYIKNSYLKGVSQSLRESNYYKLLPPRLKNILIQEVLKDYHRQFYFFFHDVQNKNHADEVFIRKVLFLPFVDIIKTGEIVNRLYFCQQGSILVSSNYQDALKALPFELQHDVRRSIISNGRSNQGDGLRPPTAASIPQFTYITILPQGSFFGDYQILFNLPSNYAFTAFAEEETSCMTIAESKFINICEQFPKFHSFLCQRALMRRNHFKMQEQKAKKSVMQSRSRKRHLVTEDHMMDQPNKKAARDVADARDRTKLLDRSLLDLNLVEMPKFKTDLEQISVKFTIPIIRRFKKHNDFFSILNVALSGEDLQQVKRDFDYYKVNKYGKKQLEPVAKITRKEEERKRKLREGDTYQSKNSLLGGGTIQNDLIQKDIQTPPRTAQGLKKIKENQRSTTSLPPIDRIIKSRDGTVVITEDSHYQLITQQELKISTMMERSDLQGVMFDIKVDLSERLRKDLIDFTTDVRGEIDGKIDKEYFSQRLKRRAPLSDFTRLKEDFQALKVYSQHELSSAIDNTYQELRTQITTKIDKKEIHKIMNKYTEKSDFDIMNKEVKSIEEKIKIIQNDIKEVRYQITGVKDDELTQSEEDEFEKLEQEIQDEVINESSMDDKNSNFEFKVNSKQIVEKNDEQIQSNQKYVANFNGSKYYSTNNFGFGNTFLRGVSKNQKISKALRGDPKVQRRYFQAQINELSQKIIEFIQRNKEMDSYLTSSDSFMKEVQDHLFAFKSRFENMKVDEQAFNERSDQVLSYFEFAKNQHSKMIEQYDHIEKSMIVMKQEMRDFYNKLQLDTDVKFKKLVHVETHMNIVKQEQEIMRNKKTKEDYLQKEDQSKLLNKFAKFDRSLLSQREDLARANDEQSRRITFLEGEILKLKGPLLSEFKNIQKENEGLITYNNSVIEKKNAYETYTNENITLIPTLEDQITTQDNQAGRFTSLELKRDSLSRMFDTYSSRAGIVNKQNKRAHTAISHRRQTTQTGSITQNIQNNQSRLNEANHVYDNYQTMENYSRLNSNSRTFTSRPRSQVLTKSSPSKVQANFSTNYVKRQDFLVTPSNINILSGKVDSRNAHNNMQDFLNKHIRPKSSTVNGSQRMRIKFRKDVGDTQRELRGPENFINADLTEQMSKQQPTLLGERLNKSQIQIMRQQLKMTNMKQLNPTQIHDIQEEKDGNQAISIVDDEKPKNDKDQDNHLKGQIHPKNAQTLQLHRFQHLISNYDLQQNP</sequence>
<dbReference type="OrthoDB" id="297496at2759"/>
<feature type="transmembrane region" description="Helical" evidence="3">
    <location>
        <begin position="219"/>
        <end position="238"/>
    </location>
</feature>
<keyword evidence="3" id="KW-1133">Transmembrane helix</keyword>
<dbReference type="InterPro" id="IPR014710">
    <property type="entry name" value="RmlC-like_jellyroll"/>
</dbReference>
<evidence type="ECO:0000256" key="2">
    <source>
        <dbReference type="SAM" id="MobiDB-lite"/>
    </source>
</evidence>